<evidence type="ECO:0000313" key="3">
    <source>
        <dbReference type="Proteomes" id="UP000295008"/>
    </source>
</evidence>
<dbReference type="Gene3D" id="3.40.50.300">
    <property type="entry name" value="P-loop containing nucleotide triphosphate hydrolases"/>
    <property type="match status" value="1"/>
</dbReference>
<evidence type="ECO:0000313" key="2">
    <source>
        <dbReference type="EMBL" id="TCL56793.1"/>
    </source>
</evidence>
<reference evidence="2 3" key="1">
    <citation type="submission" date="2019-03" db="EMBL/GenBank/DDBJ databases">
        <title>Genomic Encyclopedia of Type Strains, Phase IV (KMG-IV): sequencing the most valuable type-strain genomes for metagenomic binning, comparative biology and taxonomic classification.</title>
        <authorList>
            <person name="Goeker M."/>
        </authorList>
    </citation>
    <scope>NUCLEOTIDE SEQUENCE [LARGE SCALE GENOMIC DNA]</scope>
    <source>
        <strain evidence="2 3">LX-B</strain>
    </source>
</reference>
<dbReference type="GO" id="GO:0016887">
    <property type="term" value="F:ATP hydrolysis activity"/>
    <property type="evidence" value="ECO:0007669"/>
    <property type="project" value="InterPro"/>
</dbReference>
<dbReference type="EMBL" id="SLUN01000048">
    <property type="protein sequence ID" value="TCL56793.1"/>
    <property type="molecule type" value="Genomic_DNA"/>
</dbReference>
<feature type="domain" description="AAA+ ATPase" evidence="1">
    <location>
        <begin position="29"/>
        <end position="193"/>
    </location>
</feature>
<dbReference type="PANTHER" id="PTHR42759">
    <property type="entry name" value="MOXR FAMILY PROTEIN"/>
    <property type="match status" value="1"/>
</dbReference>
<dbReference type="Pfam" id="PF07728">
    <property type="entry name" value="AAA_5"/>
    <property type="match status" value="1"/>
</dbReference>
<dbReference type="SMART" id="SM00382">
    <property type="entry name" value="AAA"/>
    <property type="match status" value="1"/>
</dbReference>
<accession>A0A4R1QUE7</accession>
<dbReference type="AlphaFoldDB" id="A0A4R1QUE7"/>
<dbReference type="GO" id="GO:0005524">
    <property type="term" value="F:ATP binding"/>
    <property type="evidence" value="ECO:0007669"/>
    <property type="project" value="InterPro"/>
</dbReference>
<dbReference type="OrthoDB" id="9808317at2"/>
<proteinExistence type="predicted"/>
<dbReference type="InterPro" id="IPR050764">
    <property type="entry name" value="CbbQ/NirQ/NorQ/GpvN"/>
</dbReference>
<dbReference type="InterPro" id="IPR027417">
    <property type="entry name" value="P-loop_NTPase"/>
</dbReference>
<evidence type="ECO:0000259" key="1">
    <source>
        <dbReference type="SMART" id="SM00382"/>
    </source>
</evidence>
<dbReference type="InterPro" id="IPR003593">
    <property type="entry name" value="AAA+_ATPase"/>
</dbReference>
<keyword evidence="3" id="KW-1185">Reference proteome</keyword>
<name>A0A4R1QUE7_HYDET</name>
<dbReference type="Proteomes" id="UP000295008">
    <property type="component" value="Unassembled WGS sequence"/>
</dbReference>
<organism evidence="2 3">
    <name type="scientific">Hydrogenispora ethanolica</name>
    <dbReference type="NCBI Taxonomy" id="1082276"/>
    <lineage>
        <taxon>Bacteria</taxon>
        <taxon>Bacillati</taxon>
        <taxon>Bacillota</taxon>
        <taxon>Hydrogenispora</taxon>
    </lineage>
</organism>
<dbReference type="SUPFAM" id="SSF52540">
    <property type="entry name" value="P-loop containing nucleoside triphosphate hydrolases"/>
    <property type="match status" value="1"/>
</dbReference>
<dbReference type="CDD" id="cd00009">
    <property type="entry name" value="AAA"/>
    <property type="match status" value="1"/>
</dbReference>
<protein>
    <submittedName>
        <fullName evidence="2">Gas vesicle protein GvpN</fullName>
    </submittedName>
</protein>
<dbReference type="PANTHER" id="PTHR42759:SF1">
    <property type="entry name" value="MAGNESIUM-CHELATASE SUBUNIT CHLD"/>
    <property type="match status" value="1"/>
</dbReference>
<gene>
    <name evidence="2" type="ORF">EDC14_10486</name>
</gene>
<dbReference type="InterPro" id="IPR011704">
    <property type="entry name" value="ATPase_dyneun-rel_AAA"/>
</dbReference>
<sequence>MAMDQIEKNTITTPAIQDILERCKAYLKVGFPVHLTGPAGTGKTTLAIKLAKIWGQPYYLIQGDDSFNRQDLIGGLFGYSQKVIEDNFIASVSKFERRLTPIWVDNPVAIACREGGTLIYDEFTRARPETNNLLLGILSEHLFLTSDRSGRMTLESVHPNFSLILTSNPQEYVGVNKTQDALSDRIITIQLSQFDEETEAAIAAKQAGIHADQALKIVRFVRRIKQQIQLKHSSVRSSIMIGKIYANVSLHENNPLFFYKCCRDIFGEDLVTLEQIRESWLQA</sequence>
<comment type="caution">
    <text evidence="2">The sequence shown here is derived from an EMBL/GenBank/DDBJ whole genome shotgun (WGS) entry which is preliminary data.</text>
</comment>